<sequence length="37" mass="4195">MLSILFRVIKVSSNILVALVKLEIFQLPIFRLKAPAL</sequence>
<evidence type="ECO:0000313" key="1">
    <source>
        <dbReference type="EMBL" id="SEH59668.1"/>
    </source>
</evidence>
<dbReference type="EMBL" id="CDSC02000029">
    <property type="protein sequence ID" value="SEH59668.1"/>
    <property type="molecule type" value="Genomic_DNA"/>
</dbReference>
<evidence type="ECO:0000313" key="2">
    <source>
        <dbReference type="Proteomes" id="UP000198988"/>
    </source>
</evidence>
<dbReference type="Proteomes" id="UP000198988">
    <property type="component" value="Unassembled WGS sequence"/>
</dbReference>
<accession>A0A1H6JGY1</accession>
<protein>
    <submittedName>
        <fullName evidence="1">Uncharacterized protein</fullName>
    </submittedName>
</protein>
<dbReference type="AlphaFoldDB" id="A0A1H6JGY1"/>
<reference evidence="2" key="1">
    <citation type="submission" date="2016-06" db="EMBL/GenBank/DDBJ databases">
        <authorList>
            <person name="Petersen J."/>
            <person name="Sayavedra L."/>
        </authorList>
    </citation>
    <scope>NUCLEOTIDE SEQUENCE [LARGE SCALE GENOMIC DNA]</scope>
    <source>
        <strain evidence="2">BazSymA</strain>
    </source>
</reference>
<name>A0A1H6JGY1_9GAMM</name>
<organism evidence="1 2">
    <name type="scientific">Bathymodiolus azoricus thioautotrophic gill symbiont</name>
    <dbReference type="NCBI Taxonomy" id="235205"/>
    <lineage>
        <taxon>Bacteria</taxon>
        <taxon>Pseudomonadati</taxon>
        <taxon>Pseudomonadota</taxon>
        <taxon>Gammaproteobacteria</taxon>
        <taxon>sulfur-oxidizing symbionts</taxon>
    </lineage>
</organism>
<proteinExistence type="predicted"/>
<gene>
    <name evidence="1" type="ORF">BAZSYMA_ACONTIG181511_1</name>
</gene>